<reference evidence="4" key="1">
    <citation type="submission" date="2025-08" db="UniProtKB">
        <authorList>
            <consortium name="Ensembl"/>
        </authorList>
    </citation>
    <scope>IDENTIFICATION</scope>
</reference>
<dbReference type="InterPro" id="IPR011993">
    <property type="entry name" value="PH-like_dom_sf"/>
</dbReference>
<accession>A0A8C6WVN4</accession>
<name>A0A8C6WVN4_9GOBI</name>
<dbReference type="InterPro" id="IPR001849">
    <property type="entry name" value="PH_domain"/>
</dbReference>
<dbReference type="PANTHER" id="PTHR12844">
    <property type="entry name" value="CONNECTOR ENCHANCER OF KINASE SUPPRESSOR OF RAS"/>
    <property type="match status" value="1"/>
</dbReference>
<dbReference type="PROSITE" id="PS51290">
    <property type="entry name" value="CRIC"/>
    <property type="match status" value="1"/>
</dbReference>
<dbReference type="Pfam" id="PF10534">
    <property type="entry name" value="CRIC_ras_sig"/>
    <property type="match status" value="1"/>
</dbReference>
<dbReference type="InterPro" id="IPR013761">
    <property type="entry name" value="SAM/pointed_sf"/>
</dbReference>
<dbReference type="AlphaFoldDB" id="A0A8C6WVN4"/>
<protein>
    <submittedName>
        <fullName evidence="4">Connector enhancer of kinase suppressor of Ras 1</fullName>
    </submittedName>
</protein>
<dbReference type="SUPFAM" id="SSF47769">
    <property type="entry name" value="SAM/Pointed domain"/>
    <property type="match status" value="1"/>
</dbReference>
<keyword evidence="5" id="KW-1185">Reference proteome</keyword>
<dbReference type="PROSITE" id="PS50105">
    <property type="entry name" value="SAM_DOMAIN"/>
    <property type="match status" value="1"/>
</dbReference>
<dbReference type="PANTHER" id="PTHR12844:SF10">
    <property type="entry name" value="CONNECTOR ENHANCER OF KINASE SUPPRESSOR OF RAS 1"/>
    <property type="match status" value="1"/>
</dbReference>
<dbReference type="Ensembl" id="ENSNMLT00000039362.1">
    <property type="protein sequence ID" value="ENSNMLP00000035342.1"/>
    <property type="gene ID" value="ENSNMLG00000021933.1"/>
</dbReference>
<feature type="domain" description="CRIC" evidence="3">
    <location>
        <begin position="73"/>
        <end position="170"/>
    </location>
</feature>
<feature type="domain" description="SAM" evidence="2">
    <location>
        <begin position="28"/>
        <end position="65"/>
    </location>
</feature>
<evidence type="ECO:0000259" key="1">
    <source>
        <dbReference type="PROSITE" id="PS50003"/>
    </source>
</evidence>
<proteinExistence type="predicted"/>
<dbReference type="InterPro" id="IPR001660">
    <property type="entry name" value="SAM"/>
</dbReference>
<dbReference type="InterPro" id="IPR051566">
    <property type="entry name" value="CNKSR"/>
</dbReference>
<dbReference type="SMART" id="SM00233">
    <property type="entry name" value="PH"/>
    <property type="match status" value="1"/>
</dbReference>
<dbReference type="Pfam" id="PF00536">
    <property type="entry name" value="SAM_1"/>
    <property type="match status" value="1"/>
</dbReference>
<dbReference type="SUPFAM" id="SSF50729">
    <property type="entry name" value="PH domain-like"/>
    <property type="match status" value="1"/>
</dbReference>
<dbReference type="Gene3D" id="2.30.29.30">
    <property type="entry name" value="Pleckstrin-homology domain (PH domain)/Phosphotyrosine-binding domain (PTB)"/>
    <property type="match status" value="1"/>
</dbReference>
<feature type="domain" description="PH" evidence="1">
    <location>
        <begin position="355"/>
        <end position="454"/>
    </location>
</feature>
<dbReference type="Gene3D" id="1.10.150.50">
    <property type="entry name" value="Transcription Factor, Ets-1"/>
    <property type="match status" value="1"/>
</dbReference>
<evidence type="ECO:0000313" key="5">
    <source>
        <dbReference type="Proteomes" id="UP000694523"/>
    </source>
</evidence>
<evidence type="ECO:0000259" key="2">
    <source>
        <dbReference type="PROSITE" id="PS50105"/>
    </source>
</evidence>
<organism evidence="4 5">
    <name type="scientific">Neogobius melanostomus</name>
    <name type="common">round goby</name>
    <dbReference type="NCBI Taxonomy" id="47308"/>
    <lineage>
        <taxon>Eukaryota</taxon>
        <taxon>Metazoa</taxon>
        <taxon>Chordata</taxon>
        <taxon>Craniata</taxon>
        <taxon>Vertebrata</taxon>
        <taxon>Euteleostomi</taxon>
        <taxon>Actinopterygii</taxon>
        <taxon>Neopterygii</taxon>
        <taxon>Teleostei</taxon>
        <taxon>Neoteleostei</taxon>
        <taxon>Acanthomorphata</taxon>
        <taxon>Gobiaria</taxon>
        <taxon>Gobiiformes</taxon>
        <taxon>Gobioidei</taxon>
        <taxon>Gobiidae</taxon>
        <taxon>Benthophilinae</taxon>
        <taxon>Neogobiini</taxon>
        <taxon>Neogobius</taxon>
    </lineage>
</organism>
<dbReference type="Proteomes" id="UP000694523">
    <property type="component" value="Unplaced"/>
</dbReference>
<dbReference type="InterPro" id="IPR017874">
    <property type="entry name" value="CRIC_domain"/>
</dbReference>
<evidence type="ECO:0000313" key="4">
    <source>
        <dbReference type="Ensembl" id="ENSNMLP00000035342.1"/>
    </source>
</evidence>
<dbReference type="PROSITE" id="PS50003">
    <property type="entry name" value="PH_DOMAIN"/>
    <property type="match status" value="1"/>
</dbReference>
<sequence>CSSLECSACVLSGLDAPLQEYPVSEWRLSGMDLLQITPQDLERLGVHKLGHQELLLDAVEKLCSLTYGLTGENLRGLTEKLQALTSTLQKCIQGRWRLNSYDGRSTIKLSVGILQLVVELIVSAKGLFSLLNRSDSTVYEKEKDIISVCRQLLSVCDDILKSSSDRLLSHAAELESVHLVPAAPGERLGIEITSTSSTNHYVTGTALEVSSSYLYFTNFKSLLKTCLFKQASVGWSRANLVKKLKEDPDGVTLVLKRIPGSKKQQNHKEEEENQRHSIFERVAASVRSLSFRAKNIRNVDVDVPIFMDLTVCTTYCISKYWKSITNKYSNSVCVTVLEQNLKLSRRRVSCRELGHPDCAGWLWKKRRDSGVFVAHKWQRFWFILKGPALYWYSSQDEKAEGFVNISSYNIESAGEHKRKYVFKVCHSRFQNFFFAADHVRDMSKWINCLITAIQKHKKLEIGPSSEEAGPVDEMGQMMNNIKEGGVSLTGQEQPFTHDHFRRSFIKRCKNPVVNEKVHTLRTLHSTLKAKEAELLQINKLLDNSDLGADTYRQWKQQNEELLMEIEKLAAQRDWTVKENTTTSFPSDAEGAFRLKLSDGEQLVDAEAEEQVELSQGSSPVATVTSPKLELDLGEAEHYFYI</sequence>
<dbReference type="SMART" id="SM00454">
    <property type="entry name" value="SAM"/>
    <property type="match status" value="1"/>
</dbReference>
<reference evidence="4" key="2">
    <citation type="submission" date="2025-09" db="UniProtKB">
        <authorList>
            <consortium name="Ensembl"/>
        </authorList>
    </citation>
    <scope>IDENTIFICATION</scope>
</reference>
<dbReference type="Pfam" id="PF00169">
    <property type="entry name" value="PH"/>
    <property type="match status" value="1"/>
</dbReference>
<evidence type="ECO:0000259" key="3">
    <source>
        <dbReference type="PROSITE" id="PS51290"/>
    </source>
</evidence>